<feature type="signal peptide" evidence="1">
    <location>
        <begin position="1"/>
        <end position="36"/>
    </location>
</feature>
<feature type="chain" id="PRO_5042563332" description="DUF4124 domain-containing protein" evidence="1">
    <location>
        <begin position="37"/>
        <end position="177"/>
    </location>
</feature>
<gene>
    <name evidence="3" type="ORF">QE440_000439</name>
</gene>
<dbReference type="RefSeq" id="WP_309754634.1">
    <property type="nucleotide sequence ID" value="NZ_JAVJAF010000001.1"/>
</dbReference>
<reference evidence="3" key="1">
    <citation type="submission" date="2023-08" db="EMBL/GenBank/DDBJ databases">
        <title>Functional and genomic diversity of the sorghum phyllosphere microbiome.</title>
        <authorList>
            <person name="Shade A."/>
        </authorList>
    </citation>
    <scope>NUCLEOTIDE SEQUENCE</scope>
    <source>
        <strain evidence="3">SORGH_AS_0201</strain>
    </source>
</reference>
<organism evidence="3 4">
    <name type="scientific">Pseudomonas oryzihabitans</name>
    <dbReference type="NCBI Taxonomy" id="47885"/>
    <lineage>
        <taxon>Bacteria</taxon>
        <taxon>Pseudomonadati</taxon>
        <taxon>Pseudomonadota</taxon>
        <taxon>Gammaproteobacteria</taxon>
        <taxon>Pseudomonadales</taxon>
        <taxon>Pseudomonadaceae</taxon>
        <taxon>Pseudomonas</taxon>
    </lineage>
</organism>
<dbReference type="AlphaFoldDB" id="A0AAJ2BEG4"/>
<evidence type="ECO:0000256" key="1">
    <source>
        <dbReference type="SAM" id="SignalP"/>
    </source>
</evidence>
<dbReference type="InterPro" id="IPR025392">
    <property type="entry name" value="DUF4124"/>
</dbReference>
<dbReference type="Pfam" id="PF13511">
    <property type="entry name" value="DUF4124"/>
    <property type="match status" value="1"/>
</dbReference>
<evidence type="ECO:0000313" key="3">
    <source>
        <dbReference type="EMBL" id="MDR6232698.1"/>
    </source>
</evidence>
<protein>
    <recommendedName>
        <fullName evidence="2">DUF4124 domain-containing protein</fullName>
    </recommendedName>
</protein>
<evidence type="ECO:0000259" key="2">
    <source>
        <dbReference type="Pfam" id="PF13511"/>
    </source>
</evidence>
<sequence length="177" mass="19017">MAPVFCSYENKCVGVILAMRSLLCCLLLAITSTAMAQDVFKCVDAQGQTTYTQGACPAGSQVSVIPLQPSSNGFNMAPPPANTPPATVAPQQNIIVIPQAPRPADDITIVGGSSSSSSFSSSSTLHQQGIETQRPRVIYQPYPVYIERPRHETWHMVPHPQAQPPAPTPIYGIPFDR</sequence>
<comment type="caution">
    <text evidence="3">The sequence shown here is derived from an EMBL/GenBank/DDBJ whole genome shotgun (WGS) entry which is preliminary data.</text>
</comment>
<evidence type="ECO:0000313" key="4">
    <source>
        <dbReference type="Proteomes" id="UP001268036"/>
    </source>
</evidence>
<feature type="domain" description="DUF4124" evidence="2">
    <location>
        <begin position="26"/>
        <end position="72"/>
    </location>
</feature>
<proteinExistence type="predicted"/>
<accession>A0AAJ2BEG4</accession>
<name>A0AAJ2BEG4_9PSED</name>
<dbReference type="Proteomes" id="UP001268036">
    <property type="component" value="Unassembled WGS sequence"/>
</dbReference>
<keyword evidence="1" id="KW-0732">Signal</keyword>
<dbReference type="EMBL" id="JAVJAF010000001">
    <property type="protein sequence ID" value="MDR6232698.1"/>
    <property type="molecule type" value="Genomic_DNA"/>
</dbReference>